<evidence type="ECO:0000256" key="1">
    <source>
        <dbReference type="PROSITE-ProRule" id="PRU01363"/>
    </source>
</evidence>
<comment type="caution">
    <text evidence="3">The sequence shown here is derived from an EMBL/GenBank/DDBJ whole genome shotgun (WGS) entry which is preliminary data.</text>
</comment>
<evidence type="ECO:0000259" key="2">
    <source>
        <dbReference type="PROSITE" id="PS52019"/>
    </source>
</evidence>
<dbReference type="PROSITE" id="PS52019">
    <property type="entry name" value="PKS_MFAS_DH"/>
    <property type="match status" value="1"/>
</dbReference>
<organism evidence="3 4">
    <name type="scientific">Talaromyces proteolyticus</name>
    <dbReference type="NCBI Taxonomy" id="1131652"/>
    <lineage>
        <taxon>Eukaryota</taxon>
        <taxon>Fungi</taxon>
        <taxon>Dikarya</taxon>
        <taxon>Ascomycota</taxon>
        <taxon>Pezizomycotina</taxon>
        <taxon>Eurotiomycetes</taxon>
        <taxon>Eurotiomycetidae</taxon>
        <taxon>Eurotiales</taxon>
        <taxon>Trichocomaceae</taxon>
        <taxon>Talaromyces</taxon>
        <taxon>Talaromyces sect. Bacilispori</taxon>
    </lineage>
</organism>
<dbReference type="InterPro" id="IPR042104">
    <property type="entry name" value="PKS_dehydratase_sf"/>
</dbReference>
<reference evidence="3" key="1">
    <citation type="submission" date="2021-12" db="EMBL/GenBank/DDBJ databases">
        <title>Convergent genome expansion in fungi linked to evolution of root-endophyte symbiosis.</title>
        <authorList>
            <consortium name="DOE Joint Genome Institute"/>
            <person name="Ke Y.-H."/>
            <person name="Bonito G."/>
            <person name="Liao H.-L."/>
            <person name="Looney B."/>
            <person name="Rojas-Flechas A."/>
            <person name="Nash J."/>
            <person name="Hameed K."/>
            <person name="Schadt C."/>
            <person name="Martin F."/>
            <person name="Crous P.W."/>
            <person name="Miettinen O."/>
            <person name="Magnuson J.K."/>
            <person name="Labbe J."/>
            <person name="Jacobson D."/>
            <person name="Doktycz M.J."/>
            <person name="Veneault-Fourrey C."/>
            <person name="Kuo A."/>
            <person name="Mondo S."/>
            <person name="Calhoun S."/>
            <person name="Riley R."/>
            <person name="Ohm R."/>
            <person name="LaButti K."/>
            <person name="Andreopoulos B."/>
            <person name="Pangilinan J."/>
            <person name="Nolan M."/>
            <person name="Tritt A."/>
            <person name="Clum A."/>
            <person name="Lipzen A."/>
            <person name="Daum C."/>
            <person name="Barry K."/>
            <person name="Grigoriev I.V."/>
            <person name="Vilgalys R."/>
        </authorList>
    </citation>
    <scope>NUCLEOTIDE SEQUENCE</scope>
    <source>
        <strain evidence="3">PMI_201</strain>
    </source>
</reference>
<comment type="caution">
    <text evidence="1">Lacks conserved residue(s) required for the propagation of feature annotation.</text>
</comment>
<dbReference type="Proteomes" id="UP001201262">
    <property type="component" value="Unassembled WGS sequence"/>
</dbReference>
<keyword evidence="4" id="KW-1185">Reference proteome</keyword>
<protein>
    <recommendedName>
        <fullName evidence="2">PKS/mFAS DH domain-containing protein</fullName>
    </recommendedName>
</protein>
<feature type="region of interest" description="C-terminal hotdog fold" evidence="1">
    <location>
        <begin position="118"/>
        <end position="146"/>
    </location>
</feature>
<dbReference type="Gene3D" id="3.10.129.110">
    <property type="entry name" value="Polyketide synthase dehydratase"/>
    <property type="match status" value="1"/>
</dbReference>
<accession>A0AAD4KQY4</accession>
<sequence>MAIMAVEGGPDLADSKRVVARLLLKDATFMYPISISTISKTEVHLCMRQLRSVLEKGMTSYEFRIYIGTGDQQQDNCRGVISVQYQNSSPNWSAAEKLSLKENHYYQNRWSEAVRGCSEHVLTDKMYQAFEDDGVNYGSSLQLLDI</sequence>
<evidence type="ECO:0000313" key="3">
    <source>
        <dbReference type="EMBL" id="KAH8697355.1"/>
    </source>
</evidence>
<proteinExistence type="predicted"/>
<dbReference type="AlphaFoldDB" id="A0AAD4KQY4"/>
<dbReference type="EMBL" id="JAJTJA010000006">
    <property type="protein sequence ID" value="KAH8697355.1"/>
    <property type="molecule type" value="Genomic_DNA"/>
</dbReference>
<feature type="domain" description="PKS/mFAS DH" evidence="2">
    <location>
        <begin position="1"/>
        <end position="146"/>
    </location>
</feature>
<dbReference type="RefSeq" id="XP_046072056.1">
    <property type="nucleotide sequence ID" value="XM_046214044.1"/>
</dbReference>
<feature type="region of interest" description="N-terminal hotdog fold" evidence="1">
    <location>
        <begin position="1"/>
        <end position="88"/>
    </location>
</feature>
<name>A0AAD4KQY4_9EURO</name>
<gene>
    <name evidence="3" type="ORF">BGW36DRAFT_359151</name>
</gene>
<dbReference type="InterPro" id="IPR049900">
    <property type="entry name" value="PKS_mFAS_DH"/>
</dbReference>
<dbReference type="GeneID" id="70244331"/>
<evidence type="ECO:0000313" key="4">
    <source>
        <dbReference type="Proteomes" id="UP001201262"/>
    </source>
</evidence>